<comment type="caution">
    <text evidence="1">The sequence shown here is derived from an EMBL/GenBank/DDBJ whole genome shotgun (WGS) entry which is preliminary data.</text>
</comment>
<gene>
    <name evidence="1" type="ORF">JYZ213_LOCUS35364</name>
    <name evidence="2" type="ORF">OXD698_LOCUS13288</name>
</gene>
<evidence type="ECO:0000313" key="3">
    <source>
        <dbReference type="Proteomes" id="UP000663845"/>
    </source>
</evidence>
<evidence type="ECO:0000313" key="2">
    <source>
        <dbReference type="EMBL" id="CAF3715817.1"/>
    </source>
</evidence>
<dbReference type="EMBL" id="CAJNOG010000782">
    <property type="protein sequence ID" value="CAF1356993.1"/>
    <property type="molecule type" value="Genomic_DNA"/>
</dbReference>
<proteinExistence type="predicted"/>
<reference evidence="1" key="1">
    <citation type="submission" date="2021-02" db="EMBL/GenBank/DDBJ databases">
        <authorList>
            <person name="Nowell W R."/>
        </authorList>
    </citation>
    <scope>NUCLEOTIDE SEQUENCE</scope>
</reference>
<organism evidence="1 3">
    <name type="scientific">Adineta steineri</name>
    <dbReference type="NCBI Taxonomy" id="433720"/>
    <lineage>
        <taxon>Eukaryota</taxon>
        <taxon>Metazoa</taxon>
        <taxon>Spiralia</taxon>
        <taxon>Gnathifera</taxon>
        <taxon>Rotifera</taxon>
        <taxon>Eurotatoria</taxon>
        <taxon>Bdelloidea</taxon>
        <taxon>Adinetida</taxon>
        <taxon>Adinetidae</taxon>
        <taxon>Adineta</taxon>
    </lineage>
</organism>
<dbReference type="SUPFAM" id="SSF52266">
    <property type="entry name" value="SGNH hydrolase"/>
    <property type="match status" value="1"/>
</dbReference>
<dbReference type="Gene3D" id="3.40.50.1110">
    <property type="entry name" value="SGNH hydrolase"/>
    <property type="match status" value="1"/>
</dbReference>
<evidence type="ECO:0000313" key="1">
    <source>
        <dbReference type="EMBL" id="CAF1356993.1"/>
    </source>
</evidence>
<sequence>MKFLVLGDSHVRHMPSNFSTSSYSLITKSISGLKFKDYDKKNLSLFHLLFTSEIQLLLSQVDGVLLLLGTNSIRILRASTIISQIEEIIFFLRQVYPQFNPRQRIIIPLCFPCLKTTSKFYNKIKLTSNIQLYNNRLYQLSYQMNFNVINFRIRAYQLASDKIHIQHHYYFRIFNFIVNYLNNVSNTLSLISSIIYEFSDHTK</sequence>
<dbReference type="AlphaFoldDB" id="A0A815HTR9"/>
<protein>
    <recommendedName>
        <fullName evidence="4">SGNH hydrolase-type esterase domain-containing protein</fullName>
    </recommendedName>
</protein>
<dbReference type="InterPro" id="IPR036514">
    <property type="entry name" value="SGNH_hydro_sf"/>
</dbReference>
<dbReference type="EMBL" id="CAJOAZ010000804">
    <property type="protein sequence ID" value="CAF3715817.1"/>
    <property type="molecule type" value="Genomic_DNA"/>
</dbReference>
<evidence type="ECO:0008006" key="4">
    <source>
        <dbReference type="Google" id="ProtNLM"/>
    </source>
</evidence>
<accession>A0A815HTR9</accession>
<name>A0A815HTR9_9BILA</name>
<dbReference type="Proteomes" id="UP000663845">
    <property type="component" value="Unassembled WGS sequence"/>
</dbReference>
<dbReference type="Proteomes" id="UP000663844">
    <property type="component" value="Unassembled WGS sequence"/>
</dbReference>